<organism evidence="3 4">
    <name type="scientific">Streptomyces minutiscleroticus</name>
    <dbReference type="NCBI Taxonomy" id="68238"/>
    <lineage>
        <taxon>Bacteria</taxon>
        <taxon>Bacillati</taxon>
        <taxon>Actinomycetota</taxon>
        <taxon>Actinomycetes</taxon>
        <taxon>Kitasatosporales</taxon>
        <taxon>Streptomycetaceae</taxon>
        <taxon>Streptomyces</taxon>
    </lineage>
</organism>
<reference evidence="3" key="1">
    <citation type="journal article" date="2014" name="Int. J. Syst. Evol. Microbiol.">
        <title>Complete genome sequence of Corynebacterium casei LMG S-19264T (=DSM 44701T), isolated from a smear-ripened cheese.</title>
        <authorList>
            <consortium name="US DOE Joint Genome Institute (JGI-PGF)"/>
            <person name="Walter F."/>
            <person name="Albersmeier A."/>
            <person name="Kalinowski J."/>
            <person name="Ruckert C."/>
        </authorList>
    </citation>
    <scope>NUCLEOTIDE SEQUENCE</scope>
    <source>
        <strain evidence="3">JCM 4790</strain>
    </source>
</reference>
<reference evidence="3" key="2">
    <citation type="submission" date="2020-09" db="EMBL/GenBank/DDBJ databases">
        <authorList>
            <person name="Sun Q."/>
            <person name="Ohkuma M."/>
        </authorList>
    </citation>
    <scope>NUCLEOTIDE SEQUENCE</scope>
    <source>
        <strain evidence="3">JCM 4790</strain>
    </source>
</reference>
<dbReference type="Pfam" id="PF14082">
    <property type="entry name" value="SduA_C"/>
    <property type="match status" value="1"/>
</dbReference>
<feature type="region of interest" description="Disordered" evidence="1">
    <location>
        <begin position="1"/>
        <end position="20"/>
    </location>
</feature>
<evidence type="ECO:0000256" key="1">
    <source>
        <dbReference type="SAM" id="MobiDB-lite"/>
    </source>
</evidence>
<name>A0A918KLL8_9ACTN</name>
<dbReference type="EMBL" id="BMVU01000005">
    <property type="protein sequence ID" value="GGX65540.1"/>
    <property type="molecule type" value="Genomic_DNA"/>
</dbReference>
<proteinExistence type="predicted"/>
<protein>
    <recommendedName>
        <fullName evidence="2">Shedu protein SduA C-terminal domain-containing protein</fullName>
    </recommendedName>
</protein>
<accession>A0A918KLL8</accession>
<dbReference type="AlphaFoldDB" id="A0A918KLL8"/>
<evidence type="ECO:0000313" key="3">
    <source>
        <dbReference type="EMBL" id="GGX65540.1"/>
    </source>
</evidence>
<comment type="caution">
    <text evidence="3">The sequence shown here is derived from an EMBL/GenBank/DDBJ whole genome shotgun (WGS) entry which is preliminary data.</text>
</comment>
<keyword evidence="4" id="KW-1185">Reference proteome</keyword>
<evidence type="ECO:0000259" key="2">
    <source>
        <dbReference type="Pfam" id="PF14082"/>
    </source>
</evidence>
<feature type="domain" description="Shedu protein SduA C-terminal" evidence="2">
    <location>
        <begin position="51"/>
        <end position="153"/>
    </location>
</feature>
<sequence>MSMEDCRPSPSILGDTVVPDTDPMRPRALAWDTYSDMALAEWYKLLSLNPEEDEVQRFLELHPSMIPGGSGDVGPGGHHGSDMGAVFRRPKLIGSGRTFEPDFMWVTRSSGLVTPILIEIEKPSKRWFRKDGRPTGEFTEAHDQLNDWRSWFARSWDSWDGQQPQWRPGINTWSTRFVLTSHARSTDLFGNKQLGA</sequence>
<gene>
    <name evidence="3" type="ORF">GCM10010358_19890</name>
</gene>
<evidence type="ECO:0000313" key="4">
    <source>
        <dbReference type="Proteomes" id="UP000619244"/>
    </source>
</evidence>
<dbReference type="InterPro" id="IPR025359">
    <property type="entry name" value="SduA_C"/>
</dbReference>
<dbReference type="Proteomes" id="UP000619244">
    <property type="component" value="Unassembled WGS sequence"/>
</dbReference>